<sequence length="281" mass="32069">MLILLLLHLVYGVFPPPTLLRYTDQLVVGPQVYNIFLSHGDKNVIHTPKPNGDRLFLSAITPPTPMVLYTVNHGYIIKNDIFNDILCLNSDSIFRMLSYPSTTDLPNACILSIESVENHTKTNPPLTYSLINNTLCVNSSDIDIDTTFYISNNDNYLIVDENTLSATPIKSLATNFTVKHTPCITSREKPEKNFLCRLENKRVDSCPTADKFVNKHNDWKNKIIQQINYKKPLLTVNNIPPPIWCPYINILCKNYSNVNRAIIPMTIFPSFYTLARFRAFL</sequence>
<organism evidence="1">
    <name type="scientific">Plutella xylostella granulovirus</name>
    <dbReference type="NCBI Taxonomy" id="98383"/>
    <lineage>
        <taxon>Viruses</taxon>
        <taxon>Viruses incertae sedis</taxon>
        <taxon>Naldaviricetes</taxon>
        <taxon>Lefavirales</taxon>
        <taxon>Baculoviridae</taxon>
        <taxon>Betabaculovirus</taxon>
        <taxon>Betabaculovirus pluxylostellae</taxon>
    </lineage>
</organism>
<reference evidence="1" key="1">
    <citation type="submission" date="2016-01" db="EMBL/GenBank/DDBJ databases">
        <title>Complete Genome Sequences of Four Plutella xylostella Granulovirus Isolates.</title>
        <authorList>
            <person name="Spence R.J."/>
            <person name="Noune C."/>
            <person name="Hauxwell C."/>
        </authorList>
    </citation>
    <scope>NUCLEOTIDE SEQUENCE</scope>
    <source>
        <strain evidence="1">PxGV_C</strain>
        <strain evidence="2">PxGV_K</strain>
        <strain evidence="3">PxGV_M</strain>
        <strain evidence="4">PxGV_T</strain>
    </source>
</reference>
<evidence type="ECO:0000313" key="2">
    <source>
        <dbReference type="EMBL" id="AMQ35835.1"/>
    </source>
</evidence>
<evidence type="ECO:0000313" key="7">
    <source>
        <dbReference type="EMBL" id="QKV50267.1"/>
    </source>
</evidence>
<gene>
    <name evidence="1" type="primary">PxGV-Corf106</name>
    <name evidence="5" type="synonym">ORF106</name>
    <name evidence="2" type="synonym">PxGV-Korf106</name>
    <name evidence="3" type="synonym">PxGV-Morf106</name>
    <name evidence="4" type="synonym">PxGV-Torf106</name>
</gene>
<dbReference type="EMBL" id="KU529792">
    <property type="protein sequence ID" value="AMQ35835.1"/>
    <property type="molecule type" value="Genomic_DNA"/>
</dbReference>
<dbReference type="EMBL" id="MN099286">
    <property type="protein sequence ID" value="QKV50267.1"/>
    <property type="molecule type" value="Genomic_DNA"/>
</dbReference>
<evidence type="ECO:0000313" key="1">
    <source>
        <dbReference type="EMBL" id="AMQ35718.1"/>
    </source>
</evidence>
<reference evidence="5" key="2">
    <citation type="submission" date="2019-06" db="EMBL/GenBank/DDBJ databases">
        <title>Plutella xylostella granulovirus.</title>
        <authorList>
            <person name="Li L."/>
            <person name="Zhang M."/>
        </authorList>
    </citation>
    <scope>NUCLEOTIDE SEQUENCE</scope>
    <source>
        <strain evidence="6">PlxyGV_B</strain>
        <strain evidence="7">PlxyGV_NW</strain>
        <strain evidence="5">PlxyGV_W</strain>
    </source>
</reference>
<protein>
    <submittedName>
        <fullName evidence="1 5">ORF106 protein</fullName>
    </submittedName>
    <submittedName>
        <fullName evidence="2">PxGV-Korf106 protein</fullName>
    </submittedName>
    <submittedName>
        <fullName evidence="3">PxGV-Morf106 protein</fullName>
    </submittedName>
    <submittedName>
        <fullName evidence="4">PxGV-Torf106 protein</fullName>
    </submittedName>
</protein>
<dbReference type="EMBL" id="MN099285">
    <property type="protein sequence ID" value="QKV50149.1"/>
    <property type="molecule type" value="Genomic_DNA"/>
</dbReference>
<accession>A0A142DVV0</accession>
<dbReference type="EMBL" id="KU529791">
    <property type="protein sequence ID" value="AMQ35718.1"/>
    <property type="molecule type" value="Genomic_DNA"/>
</dbReference>
<evidence type="ECO:0000313" key="6">
    <source>
        <dbReference type="EMBL" id="QKV50149.1"/>
    </source>
</evidence>
<evidence type="ECO:0000313" key="3">
    <source>
        <dbReference type="EMBL" id="AMQ35952.1"/>
    </source>
</evidence>
<evidence type="ECO:0000313" key="4">
    <source>
        <dbReference type="EMBL" id="AMQ36069.1"/>
    </source>
</evidence>
<dbReference type="EMBL" id="KU529794">
    <property type="protein sequence ID" value="AMQ36069.1"/>
    <property type="molecule type" value="Genomic_DNA"/>
</dbReference>
<name>A0A142DVV0_9BBAC</name>
<dbReference type="EMBL" id="KU529793">
    <property type="protein sequence ID" value="AMQ35952.1"/>
    <property type="molecule type" value="Genomic_DNA"/>
</dbReference>
<proteinExistence type="predicted"/>
<dbReference type="EMBL" id="MN099284">
    <property type="protein sequence ID" value="QKV50031.1"/>
    <property type="molecule type" value="Genomic_DNA"/>
</dbReference>
<evidence type="ECO:0000313" key="5">
    <source>
        <dbReference type="EMBL" id="QKV50031.1"/>
    </source>
</evidence>